<feature type="region of interest" description="Disordered" evidence="1">
    <location>
        <begin position="250"/>
        <end position="277"/>
    </location>
</feature>
<dbReference type="InterPro" id="IPR012347">
    <property type="entry name" value="Ferritin-like"/>
</dbReference>
<proteinExistence type="predicted"/>
<organism evidence="2 3">
    <name type="scientific">Nakamurella leprariae</name>
    <dbReference type="NCBI Taxonomy" id="2803911"/>
    <lineage>
        <taxon>Bacteria</taxon>
        <taxon>Bacillati</taxon>
        <taxon>Actinomycetota</taxon>
        <taxon>Actinomycetes</taxon>
        <taxon>Nakamurellales</taxon>
        <taxon>Nakamurellaceae</taxon>
        <taxon>Nakamurella</taxon>
    </lineage>
</organism>
<dbReference type="PANTHER" id="PTHR31694:SF26">
    <property type="entry name" value="OS05G0151100 PROTEIN"/>
    <property type="match status" value="1"/>
</dbReference>
<keyword evidence="3" id="KW-1185">Reference proteome</keyword>
<accession>A0A938YKF8</accession>
<dbReference type="CDD" id="cd00657">
    <property type="entry name" value="Ferritin_like"/>
    <property type="match status" value="1"/>
</dbReference>
<dbReference type="InterPro" id="IPR052965">
    <property type="entry name" value="Pigment-catalase-like"/>
</dbReference>
<gene>
    <name evidence="2" type="ORF">JL106_19175</name>
</gene>
<dbReference type="Gene3D" id="1.20.1260.10">
    <property type="match status" value="1"/>
</dbReference>
<dbReference type="PANTHER" id="PTHR31694">
    <property type="entry name" value="DESICCATION-LIKE PROTEIN"/>
    <property type="match status" value="1"/>
</dbReference>
<evidence type="ECO:0000256" key="1">
    <source>
        <dbReference type="SAM" id="MobiDB-lite"/>
    </source>
</evidence>
<dbReference type="Proteomes" id="UP000663792">
    <property type="component" value="Unassembled WGS sequence"/>
</dbReference>
<reference evidence="2" key="1">
    <citation type="submission" date="2021-01" db="EMBL/GenBank/DDBJ databases">
        <title>YIM 132084 draft genome.</title>
        <authorList>
            <person name="An D."/>
        </authorList>
    </citation>
    <scope>NUCLEOTIDE SEQUENCE</scope>
    <source>
        <strain evidence="2">YIM 132084</strain>
    </source>
</reference>
<dbReference type="Pfam" id="PF13668">
    <property type="entry name" value="Ferritin_2"/>
    <property type="match status" value="1"/>
</dbReference>
<dbReference type="RefSeq" id="WP_205262377.1">
    <property type="nucleotide sequence ID" value="NZ_JAERWK010000026.1"/>
</dbReference>
<evidence type="ECO:0000313" key="2">
    <source>
        <dbReference type="EMBL" id="MBM9469415.1"/>
    </source>
</evidence>
<name>A0A938YKF8_9ACTN</name>
<dbReference type="InterPro" id="IPR009078">
    <property type="entry name" value="Ferritin-like_SF"/>
</dbReference>
<protein>
    <submittedName>
        <fullName evidence="2">Ferritin-like domain-containing protein</fullName>
    </submittedName>
</protein>
<evidence type="ECO:0000313" key="3">
    <source>
        <dbReference type="Proteomes" id="UP000663792"/>
    </source>
</evidence>
<dbReference type="EMBL" id="JAERWK010000026">
    <property type="protein sequence ID" value="MBM9469415.1"/>
    <property type="molecule type" value="Genomic_DNA"/>
</dbReference>
<sequence>MSNPFLLRQSRQDLVHGQLSSVAPATALGALNHRWALAAPGDFASDIDVLNYALTLEYLEAEFYRQGNSAGLLSGIEAQYLAQVGEDEQAHVTALTQTIQQLGGTPVEQPWVDFGDAFASRDSYLTTSVTFENVGVGAYLGAAGFIQDKTILAAAAGIFGVEARHAAVVAMLLGLPAEGGVYRGAFETPIEKAEVLAAVAPFLAPSQMAGGMPSGAPETGGGSTVSTDRSGLITAGSVAALAAAGVAAATVQRRRADRPAGVTESADVTGDGSSASV</sequence>
<dbReference type="AlphaFoldDB" id="A0A938YKF8"/>
<comment type="caution">
    <text evidence="2">The sequence shown here is derived from an EMBL/GenBank/DDBJ whole genome shotgun (WGS) entry which is preliminary data.</text>
</comment>
<dbReference type="SUPFAM" id="SSF47240">
    <property type="entry name" value="Ferritin-like"/>
    <property type="match status" value="1"/>
</dbReference>